<comment type="caution">
    <text evidence="1">The sequence shown here is derived from an EMBL/GenBank/DDBJ whole genome shotgun (WGS) entry which is preliminary data.</text>
</comment>
<dbReference type="Proteomes" id="UP001632038">
    <property type="component" value="Unassembled WGS sequence"/>
</dbReference>
<keyword evidence="2" id="KW-1185">Reference proteome</keyword>
<sequence>MSAAGSTSQKHDLRLCVLWTSESDFLKGCSCDECRPKIERLNQFEEEINIKMRLVNKLGVPCPPVRSNSADLLEIVDKTIFHRLREVGLIKFGNYSTVGYDEEDINILEKLETGRWYYRNTKAKVEVYLILQAMENLEKEWEGYKIDETQKLVKQIECVEKLPVKQLQNEVEELIAQIFPGELKEKRARDLIFKTSKYCARKRNEFWRWPFPPTICGNRHASLEPALDSIIQELNRVVDGACFCFVQMGS</sequence>
<gene>
    <name evidence="1" type="ORF">CASFOL_002794</name>
</gene>
<proteinExistence type="predicted"/>
<dbReference type="AlphaFoldDB" id="A0ABD3EFB3"/>
<dbReference type="EMBL" id="JAVIJP010000005">
    <property type="protein sequence ID" value="KAL3653113.1"/>
    <property type="molecule type" value="Genomic_DNA"/>
</dbReference>
<name>A0ABD3EFB3_9LAMI</name>
<evidence type="ECO:0000313" key="2">
    <source>
        <dbReference type="Proteomes" id="UP001632038"/>
    </source>
</evidence>
<organism evidence="1 2">
    <name type="scientific">Castilleja foliolosa</name>
    <dbReference type="NCBI Taxonomy" id="1961234"/>
    <lineage>
        <taxon>Eukaryota</taxon>
        <taxon>Viridiplantae</taxon>
        <taxon>Streptophyta</taxon>
        <taxon>Embryophyta</taxon>
        <taxon>Tracheophyta</taxon>
        <taxon>Spermatophyta</taxon>
        <taxon>Magnoliopsida</taxon>
        <taxon>eudicotyledons</taxon>
        <taxon>Gunneridae</taxon>
        <taxon>Pentapetalae</taxon>
        <taxon>asterids</taxon>
        <taxon>lamiids</taxon>
        <taxon>Lamiales</taxon>
        <taxon>Orobanchaceae</taxon>
        <taxon>Pedicularideae</taxon>
        <taxon>Castillejinae</taxon>
        <taxon>Castilleja</taxon>
    </lineage>
</organism>
<reference evidence="2" key="1">
    <citation type="journal article" date="2024" name="IScience">
        <title>Strigolactones Initiate the Formation of Haustorium-like Structures in Castilleja.</title>
        <authorList>
            <person name="Buerger M."/>
            <person name="Peterson D."/>
            <person name="Chory J."/>
        </authorList>
    </citation>
    <scope>NUCLEOTIDE SEQUENCE [LARGE SCALE GENOMIC DNA]</scope>
</reference>
<accession>A0ABD3EFB3</accession>
<evidence type="ECO:0000313" key="1">
    <source>
        <dbReference type="EMBL" id="KAL3653113.1"/>
    </source>
</evidence>
<protein>
    <submittedName>
        <fullName evidence="1">Uncharacterized protein</fullName>
    </submittedName>
</protein>